<accession>A0ABN0YUK2</accession>
<protein>
    <submittedName>
        <fullName evidence="2">Uncharacterized protein</fullName>
    </submittedName>
</protein>
<sequence>MSLADHFPDIERTVHRPKVCYRCGTTTHAWTFVTHVPGTSGPGYSLYACPVHRRADDAPPARQHPVEGGTTVSKAGPRSPYYAGRGTCPTCDTTELIRKRDHKIRSHRRMGMYCLGSNGAPVAPVWWPGMEPTAEGQQ</sequence>
<name>A0ABN0YUK2_9ACTN</name>
<proteinExistence type="predicted"/>
<gene>
    <name evidence="2" type="ORF">GCM10010357_36020</name>
</gene>
<reference evidence="2 3" key="1">
    <citation type="journal article" date="2019" name="Int. J. Syst. Evol. Microbiol.">
        <title>The Global Catalogue of Microorganisms (GCM) 10K type strain sequencing project: providing services to taxonomists for standard genome sequencing and annotation.</title>
        <authorList>
            <consortium name="The Broad Institute Genomics Platform"/>
            <consortium name="The Broad Institute Genome Sequencing Center for Infectious Disease"/>
            <person name="Wu L."/>
            <person name="Ma J."/>
        </authorList>
    </citation>
    <scope>NUCLEOTIDE SEQUENCE [LARGE SCALE GENOMIC DNA]</scope>
    <source>
        <strain evidence="2 3">JCM 4788</strain>
    </source>
</reference>
<evidence type="ECO:0000256" key="1">
    <source>
        <dbReference type="SAM" id="MobiDB-lite"/>
    </source>
</evidence>
<comment type="caution">
    <text evidence="2">The sequence shown here is derived from an EMBL/GenBank/DDBJ whole genome shotgun (WGS) entry which is preliminary data.</text>
</comment>
<evidence type="ECO:0000313" key="2">
    <source>
        <dbReference type="EMBL" id="GAA0411726.1"/>
    </source>
</evidence>
<evidence type="ECO:0000313" key="3">
    <source>
        <dbReference type="Proteomes" id="UP001500879"/>
    </source>
</evidence>
<organism evidence="2 3">
    <name type="scientific">Streptomyces luteireticuli</name>
    <dbReference type="NCBI Taxonomy" id="173858"/>
    <lineage>
        <taxon>Bacteria</taxon>
        <taxon>Bacillati</taxon>
        <taxon>Actinomycetota</taxon>
        <taxon>Actinomycetes</taxon>
        <taxon>Kitasatosporales</taxon>
        <taxon>Streptomycetaceae</taxon>
        <taxon>Streptomyces</taxon>
    </lineage>
</organism>
<dbReference type="EMBL" id="BAAABX010000042">
    <property type="protein sequence ID" value="GAA0411726.1"/>
    <property type="molecule type" value="Genomic_DNA"/>
</dbReference>
<dbReference type="Proteomes" id="UP001500879">
    <property type="component" value="Unassembled WGS sequence"/>
</dbReference>
<feature type="region of interest" description="Disordered" evidence="1">
    <location>
        <begin position="56"/>
        <end position="86"/>
    </location>
</feature>
<keyword evidence="3" id="KW-1185">Reference proteome</keyword>
<dbReference type="RefSeq" id="WP_344025441.1">
    <property type="nucleotide sequence ID" value="NZ_BAAABX010000042.1"/>
</dbReference>